<dbReference type="Pfam" id="PF00069">
    <property type="entry name" value="Pkinase"/>
    <property type="match status" value="1"/>
</dbReference>
<dbReference type="RefSeq" id="WP_149853590.1">
    <property type="nucleotide sequence ID" value="NZ_VUOB01000064.1"/>
</dbReference>
<evidence type="ECO:0000256" key="7">
    <source>
        <dbReference type="ARBA" id="ARBA00047899"/>
    </source>
</evidence>
<feature type="compositionally biased region" description="Low complexity" evidence="9">
    <location>
        <begin position="42"/>
        <end position="52"/>
    </location>
</feature>
<feature type="region of interest" description="Disordered" evidence="9">
    <location>
        <begin position="1"/>
        <end position="62"/>
    </location>
</feature>
<accession>A0A5B2WTN4</accession>
<evidence type="ECO:0000313" key="12">
    <source>
        <dbReference type="Proteomes" id="UP000323454"/>
    </source>
</evidence>
<dbReference type="Gene3D" id="1.10.510.10">
    <property type="entry name" value="Transferase(Phosphotransferase) domain 1"/>
    <property type="match status" value="1"/>
</dbReference>
<dbReference type="PANTHER" id="PTHR24363">
    <property type="entry name" value="SERINE/THREONINE PROTEIN KINASE"/>
    <property type="match status" value="1"/>
</dbReference>
<dbReference type="PANTHER" id="PTHR24363:SF0">
    <property type="entry name" value="SERINE_THREONINE KINASE LIKE DOMAIN CONTAINING 1"/>
    <property type="match status" value="1"/>
</dbReference>
<reference evidence="11 12" key="2">
    <citation type="submission" date="2019-09" db="EMBL/GenBank/DDBJ databases">
        <authorList>
            <person name="Jin C."/>
        </authorList>
    </citation>
    <scope>NUCLEOTIDE SEQUENCE [LARGE SCALE GENOMIC DNA]</scope>
    <source>
        <strain evidence="11 12">AN110305</strain>
    </source>
</reference>
<organism evidence="11 12">
    <name type="scientific">Solihabitans fulvus</name>
    <dbReference type="NCBI Taxonomy" id="1892852"/>
    <lineage>
        <taxon>Bacteria</taxon>
        <taxon>Bacillati</taxon>
        <taxon>Actinomycetota</taxon>
        <taxon>Actinomycetes</taxon>
        <taxon>Pseudonocardiales</taxon>
        <taxon>Pseudonocardiaceae</taxon>
        <taxon>Solihabitans</taxon>
    </lineage>
</organism>
<protein>
    <recommendedName>
        <fullName evidence="1">non-specific serine/threonine protein kinase</fullName>
        <ecNumber evidence="1">2.7.11.1</ecNumber>
    </recommendedName>
</protein>
<keyword evidence="3" id="KW-0808">Transferase</keyword>
<dbReference type="GO" id="GO:0004674">
    <property type="term" value="F:protein serine/threonine kinase activity"/>
    <property type="evidence" value="ECO:0007669"/>
    <property type="project" value="UniProtKB-KW"/>
</dbReference>
<dbReference type="InterPro" id="IPR031634">
    <property type="entry name" value="PknG_rubred"/>
</dbReference>
<dbReference type="SUPFAM" id="SSF48452">
    <property type="entry name" value="TPR-like"/>
    <property type="match status" value="1"/>
</dbReference>
<feature type="domain" description="Protein kinase" evidence="10">
    <location>
        <begin position="146"/>
        <end position="425"/>
    </location>
</feature>
<name>A0A5B2WTN4_9PSEU</name>
<dbReference type="AlphaFoldDB" id="A0A5B2WTN4"/>
<evidence type="ECO:0000256" key="8">
    <source>
        <dbReference type="ARBA" id="ARBA00048679"/>
    </source>
</evidence>
<dbReference type="CDD" id="cd14014">
    <property type="entry name" value="STKc_PknB_like"/>
    <property type="match status" value="1"/>
</dbReference>
<dbReference type="PROSITE" id="PS50011">
    <property type="entry name" value="PROTEIN_KINASE_DOM"/>
    <property type="match status" value="1"/>
</dbReference>
<dbReference type="Pfam" id="PF16919">
    <property type="entry name" value="PknG_rubred"/>
    <property type="match status" value="1"/>
</dbReference>
<evidence type="ECO:0000256" key="4">
    <source>
        <dbReference type="ARBA" id="ARBA00022741"/>
    </source>
</evidence>
<keyword evidence="5 11" id="KW-0418">Kinase</keyword>
<keyword evidence="2" id="KW-0723">Serine/threonine-protein kinase</keyword>
<dbReference type="Gene3D" id="1.25.40.10">
    <property type="entry name" value="Tetratricopeptide repeat domain"/>
    <property type="match status" value="1"/>
</dbReference>
<evidence type="ECO:0000256" key="5">
    <source>
        <dbReference type="ARBA" id="ARBA00022777"/>
    </source>
</evidence>
<dbReference type="InterPro" id="IPR031636">
    <property type="entry name" value="PknG_TPR"/>
</dbReference>
<sequence length="813" mass="86744">MTSCARPGCGGSVEETGFCDTCGRRPPEPASAESAGAERSRPSSAVLAPGEAAGSGSGRSRGESRWVVADLVSLPVLEFADPASRVRGHPPPPEDGRTCGVRGCSAKVGAAYGGQPALAEGFCPDCGEPFSFVPKLRPGDLVGDQYEVIGCLDSGGLGWVYLARDTHLDGNLVALKGLINTHDGDALRLAVAERRFLTMLDHPNVVRIFNFVTHPDPQSGEQIGYTVMEYVGGQSLHEVKERARAEGGLLAEHVAAYGHEILAALQYLHDRELLYCDMKPHNVIRGPNRLKVIDLGAVRRFGDRTSPIVGTEPYQVPLREIRERGLTVSSDIHTVGRTLGALLHATDDWVAGQSGGPRAPRFAFGLRSFRRVLDRATDSDPDRRFGSAAEMAAQLRAVVRELGSLKDGRERPEPSQVFAQVTALLDGGLGVVPPLRHWTAGGHAGVLWDGRPTAEEVATRLPPPLVDQADPAANFLATAGAPDPQRLLATLATFDGPASVEVEFSACRAQLAMAEPVRAGERLVRAAELLSPSPQEPSPQEPAEQAADVARLLEAAARRDWRMAWHRGLLALAGEDPARSVAGERPTTGPTTEPTASRATRARACFEEVYSAVPGEDAPKLALGYCAELLGEPAEAGRLYEAVWLRDHAQAGAAFGLARIALGRGDRAEAVAALDGVSEKSPHRDVAMIAAVRVLFGRIAVDPPRGTGLPTAADLRAAVTRLPDLYLDGRYGDSPARDRLVTALREATLEWVETDAGGEPLDGGDVLGSPVTGRGLRGLVEESLRRIAYQARDADDHGVLVDRANRVRPRTWR</sequence>
<comment type="catalytic activity">
    <reaction evidence="7">
        <text>L-threonyl-[protein] + ATP = O-phospho-L-threonyl-[protein] + ADP + H(+)</text>
        <dbReference type="Rhea" id="RHEA:46608"/>
        <dbReference type="Rhea" id="RHEA-COMP:11060"/>
        <dbReference type="Rhea" id="RHEA-COMP:11605"/>
        <dbReference type="ChEBI" id="CHEBI:15378"/>
        <dbReference type="ChEBI" id="CHEBI:30013"/>
        <dbReference type="ChEBI" id="CHEBI:30616"/>
        <dbReference type="ChEBI" id="CHEBI:61977"/>
        <dbReference type="ChEBI" id="CHEBI:456216"/>
        <dbReference type="EC" id="2.7.11.1"/>
    </reaction>
</comment>
<dbReference type="SUPFAM" id="SSF56112">
    <property type="entry name" value="Protein kinase-like (PK-like)"/>
    <property type="match status" value="1"/>
</dbReference>
<evidence type="ECO:0000256" key="9">
    <source>
        <dbReference type="SAM" id="MobiDB-lite"/>
    </source>
</evidence>
<gene>
    <name evidence="11" type="ORF">F0L68_32005</name>
</gene>
<evidence type="ECO:0000313" key="11">
    <source>
        <dbReference type="EMBL" id="KAA2253896.1"/>
    </source>
</evidence>
<dbReference type="EC" id="2.7.11.1" evidence="1"/>
<evidence type="ECO:0000256" key="6">
    <source>
        <dbReference type="ARBA" id="ARBA00022840"/>
    </source>
</evidence>
<dbReference type="InterPro" id="IPR000719">
    <property type="entry name" value="Prot_kinase_dom"/>
</dbReference>
<comment type="caution">
    <text evidence="11">The sequence shown here is derived from an EMBL/GenBank/DDBJ whole genome shotgun (WGS) entry which is preliminary data.</text>
</comment>
<feature type="region of interest" description="Disordered" evidence="9">
    <location>
        <begin position="577"/>
        <end position="599"/>
    </location>
</feature>
<dbReference type="SMART" id="SM00220">
    <property type="entry name" value="S_TKc"/>
    <property type="match status" value="1"/>
</dbReference>
<comment type="catalytic activity">
    <reaction evidence="8">
        <text>L-seryl-[protein] + ATP = O-phospho-L-seryl-[protein] + ADP + H(+)</text>
        <dbReference type="Rhea" id="RHEA:17989"/>
        <dbReference type="Rhea" id="RHEA-COMP:9863"/>
        <dbReference type="Rhea" id="RHEA-COMP:11604"/>
        <dbReference type="ChEBI" id="CHEBI:15378"/>
        <dbReference type="ChEBI" id="CHEBI:29999"/>
        <dbReference type="ChEBI" id="CHEBI:30616"/>
        <dbReference type="ChEBI" id="CHEBI:83421"/>
        <dbReference type="ChEBI" id="CHEBI:456216"/>
        <dbReference type="EC" id="2.7.11.1"/>
    </reaction>
</comment>
<dbReference type="Proteomes" id="UP000323454">
    <property type="component" value="Unassembled WGS sequence"/>
</dbReference>
<dbReference type="InterPro" id="IPR011009">
    <property type="entry name" value="Kinase-like_dom_sf"/>
</dbReference>
<keyword evidence="4" id="KW-0547">Nucleotide-binding</keyword>
<dbReference type="Gene3D" id="3.30.200.20">
    <property type="entry name" value="Phosphorylase Kinase, domain 1"/>
    <property type="match status" value="1"/>
</dbReference>
<keyword evidence="12" id="KW-1185">Reference proteome</keyword>
<dbReference type="Pfam" id="PF16918">
    <property type="entry name" value="PknG_TPR"/>
    <property type="match status" value="2"/>
</dbReference>
<proteinExistence type="predicted"/>
<dbReference type="GO" id="GO:0005524">
    <property type="term" value="F:ATP binding"/>
    <property type="evidence" value="ECO:0007669"/>
    <property type="project" value="UniProtKB-KW"/>
</dbReference>
<reference evidence="11 12" key="1">
    <citation type="submission" date="2019-09" db="EMBL/GenBank/DDBJ databases">
        <title>Goodfellowia gen. nov., a new genus of the Pseudonocardineae related to Actinoalloteichus, containing Goodfellowia coeruleoviolacea gen. nov., comb. nov. gen. nov., comb. nov.</title>
        <authorList>
            <person name="Labeda D."/>
        </authorList>
    </citation>
    <scope>NUCLEOTIDE SEQUENCE [LARGE SCALE GENOMIC DNA]</scope>
    <source>
        <strain evidence="11 12">AN110305</strain>
    </source>
</reference>
<evidence type="ECO:0000259" key="10">
    <source>
        <dbReference type="PROSITE" id="PS50011"/>
    </source>
</evidence>
<evidence type="ECO:0000256" key="2">
    <source>
        <dbReference type="ARBA" id="ARBA00022527"/>
    </source>
</evidence>
<keyword evidence="6" id="KW-0067">ATP-binding</keyword>
<evidence type="ECO:0000256" key="3">
    <source>
        <dbReference type="ARBA" id="ARBA00022679"/>
    </source>
</evidence>
<feature type="compositionally biased region" description="Low complexity" evidence="9">
    <location>
        <begin position="583"/>
        <end position="595"/>
    </location>
</feature>
<dbReference type="InterPro" id="IPR011990">
    <property type="entry name" value="TPR-like_helical_dom_sf"/>
</dbReference>
<evidence type="ECO:0000256" key="1">
    <source>
        <dbReference type="ARBA" id="ARBA00012513"/>
    </source>
</evidence>
<dbReference type="EMBL" id="VUOB01000064">
    <property type="protein sequence ID" value="KAA2253896.1"/>
    <property type="molecule type" value="Genomic_DNA"/>
</dbReference>
<dbReference type="OrthoDB" id="137117at2"/>